<dbReference type="AlphaFoldDB" id="A0A382TLM0"/>
<feature type="non-terminal residue" evidence="2">
    <location>
        <position position="70"/>
    </location>
</feature>
<keyword evidence="1" id="KW-1133">Transmembrane helix</keyword>
<evidence type="ECO:0000256" key="1">
    <source>
        <dbReference type="SAM" id="Phobius"/>
    </source>
</evidence>
<protein>
    <recommendedName>
        <fullName evidence="3">Cation/H+ exchanger domain-containing protein</fullName>
    </recommendedName>
</protein>
<feature type="transmembrane region" description="Helical" evidence="1">
    <location>
        <begin position="31"/>
        <end position="48"/>
    </location>
</feature>
<name>A0A382TLM0_9ZZZZ</name>
<evidence type="ECO:0000313" key="2">
    <source>
        <dbReference type="EMBL" id="SVD22662.1"/>
    </source>
</evidence>
<evidence type="ECO:0008006" key="3">
    <source>
        <dbReference type="Google" id="ProtNLM"/>
    </source>
</evidence>
<proteinExistence type="predicted"/>
<sequence>MQAEFITTELVIAALLLIAALVSWLTKLVRFPYTVGLVIVGVMITVLLPDKPQLAPELARELILLFLLPP</sequence>
<feature type="transmembrane region" description="Helical" evidence="1">
    <location>
        <begin position="7"/>
        <end position="25"/>
    </location>
</feature>
<keyword evidence="1" id="KW-0812">Transmembrane</keyword>
<gene>
    <name evidence="2" type="ORF">METZ01_LOCUS375516</name>
</gene>
<reference evidence="2" key="1">
    <citation type="submission" date="2018-05" db="EMBL/GenBank/DDBJ databases">
        <authorList>
            <person name="Lanie J.A."/>
            <person name="Ng W.-L."/>
            <person name="Kazmierczak K.M."/>
            <person name="Andrzejewski T.M."/>
            <person name="Davidsen T.M."/>
            <person name="Wayne K.J."/>
            <person name="Tettelin H."/>
            <person name="Glass J.I."/>
            <person name="Rusch D."/>
            <person name="Podicherti R."/>
            <person name="Tsui H.-C.T."/>
            <person name="Winkler M.E."/>
        </authorList>
    </citation>
    <scope>NUCLEOTIDE SEQUENCE</scope>
</reference>
<keyword evidence="1" id="KW-0472">Membrane</keyword>
<dbReference type="EMBL" id="UINC01137369">
    <property type="protein sequence ID" value="SVD22662.1"/>
    <property type="molecule type" value="Genomic_DNA"/>
</dbReference>
<accession>A0A382TLM0</accession>
<organism evidence="2">
    <name type="scientific">marine metagenome</name>
    <dbReference type="NCBI Taxonomy" id="408172"/>
    <lineage>
        <taxon>unclassified sequences</taxon>
        <taxon>metagenomes</taxon>
        <taxon>ecological metagenomes</taxon>
    </lineage>
</organism>